<keyword evidence="1" id="KW-0175">Coiled coil</keyword>
<evidence type="ECO:0000256" key="1">
    <source>
        <dbReference type="SAM" id="Coils"/>
    </source>
</evidence>
<reference evidence="3" key="1">
    <citation type="submission" date="2021-01" db="EMBL/GenBank/DDBJ databases">
        <authorList>
            <person name="Corre E."/>
            <person name="Pelletier E."/>
            <person name="Niang G."/>
            <person name="Scheremetjew M."/>
            <person name="Finn R."/>
            <person name="Kale V."/>
            <person name="Holt S."/>
            <person name="Cochrane G."/>
            <person name="Meng A."/>
            <person name="Brown T."/>
            <person name="Cohen L."/>
        </authorList>
    </citation>
    <scope>NUCLEOTIDE SEQUENCE</scope>
    <source>
        <strain evidence="3">CCMP3105</strain>
    </source>
</reference>
<feature type="coiled-coil region" evidence="1">
    <location>
        <begin position="308"/>
        <end position="340"/>
    </location>
</feature>
<dbReference type="EMBL" id="HBNR01042407">
    <property type="protein sequence ID" value="CAE4601998.1"/>
    <property type="molecule type" value="Transcribed_RNA"/>
</dbReference>
<evidence type="ECO:0000256" key="2">
    <source>
        <dbReference type="SAM" id="MobiDB-lite"/>
    </source>
</evidence>
<protein>
    <submittedName>
        <fullName evidence="3">Uncharacterized protein</fullName>
    </submittedName>
</protein>
<feature type="coiled-coil region" evidence="1">
    <location>
        <begin position="242"/>
        <end position="273"/>
    </location>
</feature>
<proteinExistence type="predicted"/>
<feature type="compositionally biased region" description="Polar residues" evidence="2">
    <location>
        <begin position="383"/>
        <end position="394"/>
    </location>
</feature>
<feature type="region of interest" description="Disordered" evidence="2">
    <location>
        <begin position="131"/>
        <end position="153"/>
    </location>
</feature>
<gene>
    <name evidence="3" type="ORF">AMON00008_LOCUS29481</name>
</gene>
<feature type="region of interest" description="Disordered" evidence="2">
    <location>
        <begin position="377"/>
        <end position="400"/>
    </location>
</feature>
<feature type="region of interest" description="Disordered" evidence="2">
    <location>
        <begin position="192"/>
        <end position="213"/>
    </location>
</feature>
<evidence type="ECO:0000313" key="3">
    <source>
        <dbReference type="EMBL" id="CAE4601998.1"/>
    </source>
</evidence>
<organism evidence="3">
    <name type="scientific">Alexandrium monilatum</name>
    <dbReference type="NCBI Taxonomy" id="311494"/>
    <lineage>
        <taxon>Eukaryota</taxon>
        <taxon>Sar</taxon>
        <taxon>Alveolata</taxon>
        <taxon>Dinophyceae</taxon>
        <taxon>Gonyaulacales</taxon>
        <taxon>Pyrocystaceae</taxon>
        <taxon>Alexandrium</taxon>
    </lineage>
</organism>
<accession>A0A7S4R303</accession>
<name>A0A7S4R303_9DINO</name>
<sequence length="412" mass="45759">MAGTNDSTFAIGDFVSLVDMPDVAMNGAVGELVRPVGKDRWVVALEDKSEKSKVVNKRCLVKLEKKTQPKGGPMLQPGACSIVGTWDDWELHEMRWNGELQCFEYPVILGNDGKESFKILVDGDWDKVLHPDSHDANTNDGHTLVGPDTGGQDEEWTIGRYAGKAGENYIVRLALNSDGTYKEVTWALGRDGRDGRGAPPAEVPVGNAARPASPVPVVRQGEFPAIRPQVPAWGPAPEKPDLETLKRQAEQVMRSEREARDRLAARLEEAAKAEMLMIEDGQDRGRTVGQRLGAWESMLRTRKLKDAKFRYDERYAIAQEEKEKEEKEEVEEQATVGQAEGDDVVEEEQNTCIECGAPTPYQRCSTCVLKLVHKTSWKKGPSKGSTRPAKTQPQFAPAPADAREAFDHYWTF</sequence>
<dbReference type="AlphaFoldDB" id="A0A7S4R303"/>